<comment type="caution">
    <text evidence="5">The sequence shown here is derived from an EMBL/GenBank/DDBJ whole genome shotgun (WGS) entry which is preliminary data.</text>
</comment>
<dbReference type="EMBL" id="LNQE01001580">
    <property type="protein sequence ID" value="KUG15166.1"/>
    <property type="molecule type" value="Genomic_DNA"/>
</dbReference>
<evidence type="ECO:0000313" key="5">
    <source>
        <dbReference type="EMBL" id="KUG15166.1"/>
    </source>
</evidence>
<dbReference type="SUPFAM" id="SSF50891">
    <property type="entry name" value="Cyclophilin-like"/>
    <property type="match status" value="1"/>
</dbReference>
<sequence length="66" mass="7128">MANAGPNTGGSQFFINLVDNPHLDKNHPVFGRVVEGMDVVEKIGSVKTDRSDRPLQPVKIISASIL</sequence>
<name>A0A0W8F357_9ZZZZ</name>
<dbReference type="InterPro" id="IPR044666">
    <property type="entry name" value="Cyclophilin_A-like"/>
</dbReference>
<dbReference type="PRINTS" id="PR00153">
    <property type="entry name" value="CSAPPISMRASE"/>
</dbReference>
<proteinExistence type="predicted"/>
<dbReference type="PANTHER" id="PTHR45625:SF4">
    <property type="entry name" value="PEPTIDYLPROLYL ISOMERASE DOMAIN AND WD REPEAT-CONTAINING PROTEIN 1"/>
    <property type="match status" value="1"/>
</dbReference>
<dbReference type="InterPro" id="IPR029000">
    <property type="entry name" value="Cyclophilin-like_dom_sf"/>
</dbReference>
<feature type="domain" description="PPIase cyclophilin-type" evidence="4">
    <location>
        <begin position="1"/>
        <end position="65"/>
    </location>
</feature>
<reference evidence="5" key="1">
    <citation type="journal article" date="2015" name="Proc. Natl. Acad. Sci. U.S.A.">
        <title>Networks of energetic and metabolic interactions define dynamics in microbial communities.</title>
        <authorList>
            <person name="Embree M."/>
            <person name="Liu J.K."/>
            <person name="Al-Bassam M.M."/>
            <person name="Zengler K."/>
        </authorList>
    </citation>
    <scope>NUCLEOTIDE SEQUENCE</scope>
</reference>
<accession>A0A0W8F357</accession>
<gene>
    <name evidence="5" type="ORF">ASZ90_015187</name>
</gene>
<dbReference type="PANTHER" id="PTHR45625">
    <property type="entry name" value="PEPTIDYL-PROLYL CIS-TRANS ISOMERASE-RELATED"/>
    <property type="match status" value="1"/>
</dbReference>
<evidence type="ECO:0000256" key="1">
    <source>
        <dbReference type="ARBA" id="ARBA00013194"/>
    </source>
</evidence>
<dbReference type="AlphaFoldDB" id="A0A0W8F357"/>
<protein>
    <recommendedName>
        <fullName evidence="1">peptidylprolyl isomerase</fullName>
        <ecNumber evidence="1">5.2.1.8</ecNumber>
    </recommendedName>
</protein>
<dbReference type="GO" id="GO:0003755">
    <property type="term" value="F:peptidyl-prolyl cis-trans isomerase activity"/>
    <property type="evidence" value="ECO:0007669"/>
    <property type="project" value="UniProtKB-KW"/>
</dbReference>
<evidence type="ECO:0000256" key="2">
    <source>
        <dbReference type="ARBA" id="ARBA00023110"/>
    </source>
</evidence>
<keyword evidence="2" id="KW-0697">Rotamase</keyword>
<dbReference type="EC" id="5.2.1.8" evidence="1"/>
<dbReference type="Gene3D" id="2.40.100.10">
    <property type="entry name" value="Cyclophilin-like"/>
    <property type="match status" value="1"/>
</dbReference>
<dbReference type="InterPro" id="IPR002130">
    <property type="entry name" value="Cyclophilin-type_PPIase_dom"/>
</dbReference>
<evidence type="ECO:0000259" key="4">
    <source>
        <dbReference type="PROSITE" id="PS50072"/>
    </source>
</evidence>
<dbReference type="Pfam" id="PF00160">
    <property type="entry name" value="Pro_isomerase"/>
    <property type="match status" value="1"/>
</dbReference>
<organism evidence="5">
    <name type="scientific">hydrocarbon metagenome</name>
    <dbReference type="NCBI Taxonomy" id="938273"/>
    <lineage>
        <taxon>unclassified sequences</taxon>
        <taxon>metagenomes</taxon>
        <taxon>ecological metagenomes</taxon>
    </lineage>
</organism>
<dbReference type="PROSITE" id="PS50072">
    <property type="entry name" value="CSA_PPIASE_2"/>
    <property type="match status" value="1"/>
</dbReference>
<keyword evidence="3 5" id="KW-0413">Isomerase</keyword>
<evidence type="ECO:0000256" key="3">
    <source>
        <dbReference type="ARBA" id="ARBA00023235"/>
    </source>
</evidence>